<dbReference type="InterPro" id="IPR023780">
    <property type="entry name" value="Chromo_domain"/>
</dbReference>
<comment type="caution">
    <text evidence="2">The sequence shown here is derived from an EMBL/GenBank/DDBJ whole genome shotgun (WGS) entry which is preliminary data.</text>
</comment>
<evidence type="ECO:0000313" key="3">
    <source>
        <dbReference type="Proteomes" id="UP001163046"/>
    </source>
</evidence>
<name>A0A9W9YT45_9CNID</name>
<dbReference type="EMBL" id="MU827302">
    <property type="protein sequence ID" value="KAJ7365763.1"/>
    <property type="molecule type" value="Genomic_DNA"/>
</dbReference>
<protein>
    <recommendedName>
        <fullName evidence="1">Chromo domain-containing protein</fullName>
    </recommendedName>
</protein>
<accession>A0A9W9YT45</accession>
<dbReference type="Proteomes" id="UP001163046">
    <property type="component" value="Unassembled WGS sequence"/>
</dbReference>
<dbReference type="SUPFAM" id="SSF54160">
    <property type="entry name" value="Chromo domain-like"/>
    <property type="match status" value="1"/>
</dbReference>
<organism evidence="2 3">
    <name type="scientific">Desmophyllum pertusum</name>
    <dbReference type="NCBI Taxonomy" id="174260"/>
    <lineage>
        <taxon>Eukaryota</taxon>
        <taxon>Metazoa</taxon>
        <taxon>Cnidaria</taxon>
        <taxon>Anthozoa</taxon>
        <taxon>Hexacorallia</taxon>
        <taxon>Scleractinia</taxon>
        <taxon>Caryophylliina</taxon>
        <taxon>Caryophylliidae</taxon>
        <taxon>Desmophyllum</taxon>
    </lineage>
</organism>
<dbReference type="Gene3D" id="2.40.50.40">
    <property type="match status" value="1"/>
</dbReference>
<dbReference type="OrthoDB" id="5945974at2759"/>
<dbReference type="AlphaFoldDB" id="A0A9W9YT45"/>
<dbReference type="InterPro" id="IPR000953">
    <property type="entry name" value="Chromo/chromo_shadow_dom"/>
</dbReference>
<sequence length="164" mass="19114">MASRDRPVEGFYSALNAVSSADADIMEPKNKRVNRRRTAGTYWEVERLVERRERSGAIEYLVLWKGYQAYEASWEPEDFILPRCIELYWRPRPDLSLVCENIVCFRIAVERHLKSQSRLPVRIFLRGDVFRFLLAGKGFLGRAGCFLKKMTFLSIISPWVGFMG</sequence>
<evidence type="ECO:0000259" key="1">
    <source>
        <dbReference type="PROSITE" id="PS50013"/>
    </source>
</evidence>
<dbReference type="SMART" id="SM00298">
    <property type="entry name" value="CHROMO"/>
    <property type="match status" value="1"/>
</dbReference>
<reference evidence="2" key="1">
    <citation type="submission" date="2023-01" db="EMBL/GenBank/DDBJ databases">
        <title>Genome assembly of the deep-sea coral Lophelia pertusa.</title>
        <authorList>
            <person name="Herrera S."/>
            <person name="Cordes E."/>
        </authorList>
    </citation>
    <scope>NUCLEOTIDE SEQUENCE</scope>
    <source>
        <strain evidence="2">USNM1676648</strain>
        <tissue evidence="2">Polyp</tissue>
    </source>
</reference>
<evidence type="ECO:0000313" key="2">
    <source>
        <dbReference type="EMBL" id="KAJ7365763.1"/>
    </source>
</evidence>
<proteinExistence type="predicted"/>
<gene>
    <name evidence="2" type="ORF">OS493_002480</name>
</gene>
<feature type="domain" description="Chromo" evidence="1">
    <location>
        <begin position="43"/>
        <end position="88"/>
    </location>
</feature>
<dbReference type="InterPro" id="IPR016197">
    <property type="entry name" value="Chromo-like_dom_sf"/>
</dbReference>
<keyword evidence="3" id="KW-1185">Reference proteome</keyword>
<dbReference type="PROSITE" id="PS50013">
    <property type="entry name" value="CHROMO_2"/>
    <property type="match status" value="1"/>
</dbReference>
<dbReference type="CDD" id="cd00024">
    <property type="entry name" value="CD_CSD"/>
    <property type="match status" value="1"/>
</dbReference>
<dbReference type="Pfam" id="PF00385">
    <property type="entry name" value="Chromo"/>
    <property type="match status" value="1"/>
</dbReference>